<feature type="transmembrane region" description="Helical" evidence="1">
    <location>
        <begin position="6"/>
        <end position="23"/>
    </location>
</feature>
<dbReference type="EMBL" id="BNDS01000012">
    <property type="protein sequence ID" value="GHH99472.1"/>
    <property type="molecule type" value="Genomic_DNA"/>
</dbReference>
<dbReference type="RefSeq" id="WP_191274183.1">
    <property type="nucleotide sequence ID" value="NZ_BNDS01000012.1"/>
</dbReference>
<feature type="transmembrane region" description="Helical" evidence="1">
    <location>
        <begin position="35"/>
        <end position="55"/>
    </location>
</feature>
<dbReference type="NCBIfam" id="NF041644">
    <property type="entry name" value="CBO0543_fam"/>
    <property type="match status" value="1"/>
</dbReference>
<comment type="caution">
    <text evidence="2">The sequence shown here is derived from an EMBL/GenBank/DDBJ whole genome shotgun (WGS) entry which is preliminary data.</text>
</comment>
<proteinExistence type="predicted"/>
<dbReference type="InterPro" id="IPR048147">
    <property type="entry name" value="CBO0543-like"/>
</dbReference>
<reference evidence="2 3" key="1">
    <citation type="journal article" date="2022" name="Int. J. Syst. Evol. Microbiol.">
        <title>Neobacillus kokaensis sp. nov., isolated from soil.</title>
        <authorList>
            <person name="Yuki K."/>
            <person name="Matsubara H."/>
            <person name="Yamaguchi S."/>
        </authorList>
    </citation>
    <scope>NUCLEOTIDE SEQUENCE [LARGE SCALE GENOMIC DNA]</scope>
    <source>
        <strain evidence="2 3">LOB 377</strain>
    </source>
</reference>
<evidence type="ECO:0000256" key="1">
    <source>
        <dbReference type="SAM" id="Phobius"/>
    </source>
</evidence>
<gene>
    <name evidence="2" type="ORF">AM1BK_30150</name>
</gene>
<keyword evidence="1" id="KW-0472">Membrane</keyword>
<evidence type="ECO:0000313" key="3">
    <source>
        <dbReference type="Proteomes" id="UP000637074"/>
    </source>
</evidence>
<name>A0ABQ3N7A1_9BACI</name>
<organism evidence="2 3">
    <name type="scientific">Neobacillus kokaensis</name>
    <dbReference type="NCBI Taxonomy" id="2759023"/>
    <lineage>
        <taxon>Bacteria</taxon>
        <taxon>Bacillati</taxon>
        <taxon>Bacillota</taxon>
        <taxon>Bacilli</taxon>
        <taxon>Bacillales</taxon>
        <taxon>Bacillaceae</taxon>
        <taxon>Neobacillus</taxon>
    </lineage>
</organism>
<keyword evidence="3" id="KW-1185">Reference proteome</keyword>
<dbReference type="Proteomes" id="UP000637074">
    <property type="component" value="Unassembled WGS sequence"/>
</dbReference>
<protein>
    <recommendedName>
        <fullName evidence="4">Histidine kinase N-terminal 7TM region domain-containing protein</fullName>
    </recommendedName>
</protein>
<feature type="transmembrane region" description="Helical" evidence="1">
    <location>
        <begin position="127"/>
        <end position="147"/>
    </location>
</feature>
<accession>A0ABQ3N7A1</accession>
<keyword evidence="1" id="KW-1133">Transmembrane helix</keyword>
<keyword evidence="1" id="KW-0812">Transmembrane</keyword>
<evidence type="ECO:0008006" key="4">
    <source>
        <dbReference type="Google" id="ProtNLM"/>
    </source>
</evidence>
<evidence type="ECO:0000313" key="2">
    <source>
        <dbReference type="EMBL" id="GHH99472.1"/>
    </source>
</evidence>
<feature type="transmembrane region" description="Helical" evidence="1">
    <location>
        <begin position="98"/>
        <end position="115"/>
    </location>
</feature>
<sequence length="168" mass="19768">MKIEYIIELGSCILALGLLFFGVPKSKLREMSVSILLMQSLTWLLGGIVVELKLIEYPTRLFSYAFRTSFTFEFIVFPIISVLFNLYFPKKSPVMTKILYSITFPTILIIGEVILKKYTNNIKYIQWNWFYSWSSMWLTLLLAYGFYKWFFQKPTRNTGQRNGSQTTL</sequence>
<feature type="transmembrane region" description="Helical" evidence="1">
    <location>
        <begin position="61"/>
        <end position="86"/>
    </location>
</feature>